<evidence type="ECO:0000256" key="1">
    <source>
        <dbReference type="ARBA" id="ARBA00022603"/>
    </source>
</evidence>
<keyword evidence="5" id="KW-1185">Reference proteome</keyword>
<evidence type="ECO:0008006" key="6">
    <source>
        <dbReference type="Google" id="ProtNLM"/>
    </source>
</evidence>
<dbReference type="SUPFAM" id="SSF53335">
    <property type="entry name" value="S-adenosyl-L-methionine-dependent methyltransferases"/>
    <property type="match status" value="1"/>
</dbReference>
<sequence>MTDTQTRSNAEWAWDAFDSDLYFEHNYDSVRRADSEILDHLGRFFSTAQPRRHGRAIDVGTGTNLYPALSMLPWADRVTLYERARTNRAWLARQQASPSASWAEFAGRLRAGRPGYDVIADPTTAISDRTEIVAGNIFTLPQDGAYDMGTMFFVAESITQNRHEFERATRNFIGSLKRFAPFVAAFMKESQGYRVGTLDFPALAVDENDIERCLAGLTHNVSVHTVDDTTLRDGYKGMIVVTGFAGRGSASHRKANQRDGRPT</sequence>
<dbReference type="PANTHER" id="PTHR10867">
    <property type="entry name" value="NNMT/PNMT/TEMT FAMILY MEMBER"/>
    <property type="match status" value="1"/>
</dbReference>
<keyword evidence="2" id="KW-0808">Transferase</keyword>
<dbReference type="PROSITE" id="PS51681">
    <property type="entry name" value="SAM_MT_NNMT_PNMT_TEMT"/>
    <property type="match status" value="1"/>
</dbReference>
<keyword evidence="3" id="KW-0949">S-adenosyl-L-methionine</keyword>
<protein>
    <recommendedName>
        <fullName evidence="6">Methyltransferase</fullName>
    </recommendedName>
</protein>
<evidence type="ECO:0000256" key="2">
    <source>
        <dbReference type="ARBA" id="ARBA00022679"/>
    </source>
</evidence>
<dbReference type="RefSeq" id="WP_306833223.1">
    <property type="nucleotide sequence ID" value="NZ_JAUSRA010000001.1"/>
</dbReference>
<dbReference type="PANTHER" id="PTHR10867:SF17">
    <property type="entry name" value="NICOTINAMIDE N-METHYLTRANSFERASE"/>
    <property type="match status" value="1"/>
</dbReference>
<dbReference type="InterPro" id="IPR029063">
    <property type="entry name" value="SAM-dependent_MTases_sf"/>
</dbReference>
<evidence type="ECO:0000313" key="5">
    <source>
        <dbReference type="Proteomes" id="UP001240984"/>
    </source>
</evidence>
<comment type="caution">
    <text evidence="4">The sequence shown here is derived from an EMBL/GenBank/DDBJ whole genome shotgun (WGS) entry which is preliminary data.</text>
</comment>
<reference evidence="4 5" key="1">
    <citation type="submission" date="2023-07" db="EMBL/GenBank/DDBJ databases">
        <title>Sequencing the genomes of 1000 actinobacteria strains.</title>
        <authorList>
            <person name="Klenk H.-P."/>
        </authorList>
    </citation>
    <scope>NUCLEOTIDE SEQUENCE [LARGE SCALE GENOMIC DNA]</scope>
    <source>
        <strain evidence="4 5">DSM 44710</strain>
    </source>
</reference>
<evidence type="ECO:0000256" key="3">
    <source>
        <dbReference type="ARBA" id="ARBA00022691"/>
    </source>
</evidence>
<dbReference type="Gene3D" id="3.40.50.150">
    <property type="entry name" value="Vaccinia Virus protein VP39"/>
    <property type="match status" value="1"/>
</dbReference>
<proteinExistence type="predicted"/>
<dbReference type="EMBL" id="JAUSRA010000001">
    <property type="protein sequence ID" value="MDP9796557.1"/>
    <property type="molecule type" value="Genomic_DNA"/>
</dbReference>
<dbReference type="NCBIfam" id="NF040568">
    <property type="entry name" value="SCO2525_fam"/>
    <property type="match status" value="1"/>
</dbReference>
<name>A0ABT9MYM8_9ACTN</name>
<organism evidence="4 5">
    <name type="scientific">Catenuloplanes nepalensis</name>
    <dbReference type="NCBI Taxonomy" id="587533"/>
    <lineage>
        <taxon>Bacteria</taxon>
        <taxon>Bacillati</taxon>
        <taxon>Actinomycetota</taxon>
        <taxon>Actinomycetes</taxon>
        <taxon>Micromonosporales</taxon>
        <taxon>Micromonosporaceae</taxon>
        <taxon>Catenuloplanes</taxon>
    </lineage>
</organism>
<keyword evidence="1" id="KW-0489">Methyltransferase</keyword>
<accession>A0ABT9MYM8</accession>
<evidence type="ECO:0000313" key="4">
    <source>
        <dbReference type="EMBL" id="MDP9796557.1"/>
    </source>
</evidence>
<gene>
    <name evidence="4" type="ORF">J2S43_005069</name>
</gene>
<dbReference type="InterPro" id="IPR000940">
    <property type="entry name" value="NNMT_TEMT_trans"/>
</dbReference>
<dbReference type="Proteomes" id="UP001240984">
    <property type="component" value="Unassembled WGS sequence"/>
</dbReference>